<dbReference type="GO" id="GO:0016757">
    <property type="term" value="F:glycosyltransferase activity"/>
    <property type="evidence" value="ECO:0007669"/>
    <property type="project" value="UniProtKB-KW"/>
</dbReference>
<dbReference type="SUPFAM" id="SSF53448">
    <property type="entry name" value="Nucleotide-diphospho-sugar transferases"/>
    <property type="match status" value="1"/>
</dbReference>
<dbReference type="PANTHER" id="PTHR43646:SF2">
    <property type="entry name" value="GLYCOSYLTRANSFERASE 2-LIKE DOMAIN-CONTAINING PROTEIN"/>
    <property type="match status" value="1"/>
</dbReference>
<evidence type="ECO:0000256" key="3">
    <source>
        <dbReference type="ARBA" id="ARBA00022676"/>
    </source>
</evidence>
<dbReference type="STRING" id="573024.SAMN05216208_1658"/>
<evidence type="ECO:0000313" key="8">
    <source>
        <dbReference type="Proteomes" id="UP000186019"/>
    </source>
</evidence>
<evidence type="ECO:0000256" key="2">
    <source>
        <dbReference type="ARBA" id="ARBA00022475"/>
    </source>
</evidence>
<reference evidence="7 8" key="1">
    <citation type="submission" date="2017-01" db="EMBL/GenBank/DDBJ databases">
        <authorList>
            <person name="Mah S.A."/>
            <person name="Swanson W.J."/>
            <person name="Moy G.W."/>
            <person name="Vacquier V.D."/>
        </authorList>
    </citation>
    <scope>NUCLEOTIDE SEQUENCE [LARGE SCALE GENOMIC DNA]</scope>
    <source>
        <strain evidence="7 8">DSM 29590</strain>
    </source>
</reference>
<proteinExistence type="predicted"/>
<accession>A0A1N7ERN7</accession>
<keyword evidence="3" id="KW-0328">Glycosyltransferase</keyword>
<dbReference type="PANTHER" id="PTHR43646">
    <property type="entry name" value="GLYCOSYLTRANSFERASE"/>
    <property type="match status" value="1"/>
</dbReference>
<protein>
    <submittedName>
        <fullName evidence="7">Transferase 2, rSAM/selenodomain-associated</fullName>
    </submittedName>
</protein>
<dbReference type="Pfam" id="PF00535">
    <property type="entry name" value="Glycos_transf_2"/>
    <property type="match status" value="1"/>
</dbReference>
<organism evidence="7 8">
    <name type="scientific">Roseovarius nanhaiticus</name>
    <dbReference type="NCBI Taxonomy" id="573024"/>
    <lineage>
        <taxon>Bacteria</taxon>
        <taxon>Pseudomonadati</taxon>
        <taxon>Pseudomonadota</taxon>
        <taxon>Alphaproteobacteria</taxon>
        <taxon>Rhodobacterales</taxon>
        <taxon>Roseobacteraceae</taxon>
        <taxon>Roseovarius</taxon>
    </lineage>
</organism>
<dbReference type="EMBL" id="FTNV01000001">
    <property type="protein sequence ID" value="SIR90736.1"/>
    <property type="molecule type" value="Genomic_DNA"/>
</dbReference>
<evidence type="ECO:0000256" key="1">
    <source>
        <dbReference type="ARBA" id="ARBA00004236"/>
    </source>
</evidence>
<dbReference type="InterPro" id="IPR026461">
    <property type="entry name" value="Trfase_2_rSAM/seldom_assoc"/>
</dbReference>
<keyword evidence="4 7" id="KW-0808">Transferase</keyword>
<dbReference type="Proteomes" id="UP000186019">
    <property type="component" value="Unassembled WGS sequence"/>
</dbReference>
<dbReference type="AlphaFoldDB" id="A0A1N7ERN7"/>
<dbReference type="CDD" id="cd02522">
    <property type="entry name" value="GT_2_like_a"/>
    <property type="match status" value="1"/>
</dbReference>
<evidence type="ECO:0000259" key="6">
    <source>
        <dbReference type="Pfam" id="PF00535"/>
    </source>
</evidence>
<dbReference type="InterPro" id="IPR029044">
    <property type="entry name" value="Nucleotide-diphossugar_trans"/>
</dbReference>
<keyword evidence="2" id="KW-1003">Cell membrane</keyword>
<gene>
    <name evidence="7" type="ORF">SAMN05421666_0477</name>
</gene>
<dbReference type="RefSeq" id="WP_076530658.1">
    <property type="nucleotide sequence ID" value="NZ_FOAC01000001.1"/>
</dbReference>
<keyword evidence="8" id="KW-1185">Reference proteome</keyword>
<dbReference type="GO" id="GO:0005886">
    <property type="term" value="C:plasma membrane"/>
    <property type="evidence" value="ECO:0007669"/>
    <property type="project" value="UniProtKB-SubCell"/>
</dbReference>
<dbReference type="Gene3D" id="3.90.550.10">
    <property type="entry name" value="Spore Coat Polysaccharide Biosynthesis Protein SpsA, Chain A"/>
    <property type="match status" value="1"/>
</dbReference>
<evidence type="ECO:0000313" key="7">
    <source>
        <dbReference type="EMBL" id="SIR90736.1"/>
    </source>
</evidence>
<dbReference type="NCBIfam" id="TIGR04283">
    <property type="entry name" value="glyco_like_mftF"/>
    <property type="match status" value="1"/>
</dbReference>
<sequence length="223" mass="24041">MRARVSIIVPVLNSEAELPRLLPGLMEGVEAGLIRELILSDGGSSDATAEIAEEVGALWVTGPPTRGGQLARGAASAGGDWLMFLHADSQLPRGWSEAVLAQMADGRPGYARLAFDAGGLSARIVAGWANLRARLFALPYGDQGLLIARSDYDAVGGYPDIPLMEDVAMARALGRRLRQMPFTIRTGAGRYLRDGWLRRGARNLSLLLRYLGGADPEALRRRY</sequence>
<name>A0A1N7ERN7_9RHOB</name>
<keyword evidence="5" id="KW-0472">Membrane</keyword>
<dbReference type="OrthoDB" id="5291101at2"/>
<evidence type="ECO:0000256" key="5">
    <source>
        <dbReference type="ARBA" id="ARBA00023136"/>
    </source>
</evidence>
<evidence type="ECO:0000256" key="4">
    <source>
        <dbReference type="ARBA" id="ARBA00022679"/>
    </source>
</evidence>
<feature type="domain" description="Glycosyltransferase 2-like" evidence="6">
    <location>
        <begin position="6"/>
        <end position="111"/>
    </location>
</feature>
<dbReference type="InterPro" id="IPR001173">
    <property type="entry name" value="Glyco_trans_2-like"/>
</dbReference>
<comment type="subcellular location">
    <subcellularLocation>
        <location evidence="1">Cell membrane</location>
    </subcellularLocation>
</comment>